<evidence type="ECO:0000259" key="3">
    <source>
        <dbReference type="PROSITE" id="PS51767"/>
    </source>
</evidence>
<name>A0AAD3P4K2_NEPGR</name>
<comment type="caution">
    <text evidence="4">The sequence shown here is derived from an EMBL/GenBank/DDBJ whole genome shotgun (WGS) entry which is preliminary data.</text>
</comment>
<organism evidence="4 5">
    <name type="scientific">Nepenthes gracilis</name>
    <name type="common">Slender pitcher plant</name>
    <dbReference type="NCBI Taxonomy" id="150966"/>
    <lineage>
        <taxon>Eukaryota</taxon>
        <taxon>Viridiplantae</taxon>
        <taxon>Streptophyta</taxon>
        <taxon>Embryophyta</taxon>
        <taxon>Tracheophyta</taxon>
        <taxon>Spermatophyta</taxon>
        <taxon>Magnoliopsida</taxon>
        <taxon>eudicotyledons</taxon>
        <taxon>Gunneridae</taxon>
        <taxon>Pentapetalae</taxon>
        <taxon>Caryophyllales</taxon>
        <taxon>Nepenthaceae</taxon>
        <taxon>Nepenthes</taxon>
    </lineage>
</organism>
<gene>
    <name evidence="4" type="ORF">Nepgr_001490</name>
</gene>
<keyword evidence="1" id="KW-0645">Protease</keyword>
<evidence type="ECO:0000313" key="4">
    <source>
        <dbReference type="EMBL" id="GMG99650.1"/>
    </source>
</evidence>
<accession>A0AAD3P4K2</accession>
<feature type="domain" description="Peptidase A1" evidence="3">
    <location>
        <begin position="1"/>
        <end position="149"/>
    </location>
</feature>
<dbReference type="InterPro" id="IPR032799">
    <property type="entry name" value="TAXi_C"/>
</dbReference>
<proteinExistence type="predicted"/>
<dbReference type="Gene3D" id="2.40.70.10">
    <property type="entry name" value="Acid Proteases"/>
    <property type="match status" value="1"/>
</dbReference>
<dbReference type="SUPFAM" id="SSF50630">
    <property type="entry name" value="Acid proteases"/>
    <property type="match status" value="1"/>
</dbReference>
<dbReference type="GO" id="GO:0006508">
    <property type="term" value="P:proteolysis"/>
    <property type="evidence" value="ECO:0007669"/>
    <property type="project" value="UniProtKB-KW"/>
</dbReference>
<evidence type="ECO:0000313" key="5">
    <source>
        <dbReference type="Proteomes" id="UP001279734"/>
    </source>
</evidence>
<dbReference type="InterPro" id="IPR033121">
    <property type="entry name" value="PEPTIDASE_A1"/>
</dbReference>
<sequence length="157" mass="17032">MQVISIGDQRLGIDPKLFELKPDGSGGFFIDSGTGFSRLITPAYDAVKNGVVRHFQQLGIQPVPQPTAPFGLCYALPIQAPLGTLMTFHMAGADFDVRFGSVFMYAQGATEMCMGILPIEPPGPNLLGAMQQANYHFLYDTVASILSYTREICIPTI</sequence>
<dbReference type="Pfam" id="PF14541">
    <property type="entry name" value="TAXi_C"/>
    <property type="match status" value="1"/>
</dbReference>
<dbReference type="GO" id="GO:0005576">
    <property type="term" value="C:extracellular region"/>
    <property type="evidence" value="ECO:0007669"/>
    <property type="project" value="TreeGrafter"/>
</dbReference>
<dbReference type="PANTHER" id="PTHR47967">
    <property type="entry name" value="OS07G0603500 PROTEIN-RELATED"/>
    <property type="match status" value="1"/>
</dbReference>
<dbReference type="AlphaFoldDB" id="A0AAD3P4K2"/>
<dbReference type="GO" id="GO:0008233">
    <property type="term" value="F:peptidase activity"/>
    <property type="evidence" value="ECO:0007669"/>
    <property type="project" value="UniProtKB-KW"/>
</dbReference>
<keyword evidence="2" id="KW-0378">Hydrolase</keyword>
<keyword evidence="5" id="KW-1185">Reference proteome</keyword>
<protein>
    <recommendedName>
        <fullName evidence="3">Peptidase A1 domain-containing protein</fullName>
    </recommendedName>
</protein>
<dbReference type="PANTHER" id="PTHR47967:SF23">
    <property type="entry name" value="OS04G0448300 PROTEIN"/>
    <property type="match status" value="1"/>
</dbReference>
<dbReference type="InterPro" id="IPR021109">
    <property type="entry name" value="Peptidase_aspartic_dom_sf"/>
</dbReference>
<dbReference type="PROSITE" id="PS51767">
    <property type="entry name" value="PEPTIDASE_A1"/>
    <property type="match status" value="1"/>
</dbReference>
<reference evidence="4" key="1">
    <citation type="submission" date="2023-05" db="EMBL/GenBank/DDBJ databases">
        <title>Nepenthes gracilis genome sequencing.</title>
        <authorList>
            <person name="Fukushima K."/>
        </authorList>
    </citation>
    <scope>NUCLEOTIDE SEQUENCE</scope>
    <source>
        <strain evidence="4">SING2019-196</strain>
    </source>
</reference>
<dbReference type="EMBL" id="BSYO01000001">
    <property type="protein sequence ID" value="GMG99650.1"/>
    <property type="molecule type" value="Genomic_DNA"/>
</dbReference>
<dbReference type="InterPro" id="IPR051708">
    <property type="entry name" value="Plant_Aspart_Prot_A1"/>
</dbReference>
<dbReference type="Proteomes" id="UP001279734">
    <property type="component" value="Unassembled WGS sequence"/>
</dbReference>
<evidence type="ECO:0000256" key="1">
    <source>
        <dbReference type="ARBA" id="ARBA00022670"/>
    </source>
</evidence>
<evidence type="ECO:0000256" key="2">
    <source>
        <dbReference type="ARBA" id="ARBA00022801"/>
    </source>
</evidence>